<feature type="region of interest" description="Disordered" evidence="1">
    <location>
        <begin position="84"/>
        <end position="105"/>
    </location>
</feature>
<evidence type="ECO:0000313" key="2">
    <source>
        <dbReference type="EMBL" id="CAB4657811.1"/>
    </source>
</evidence>
<gene>
    <name evidence="2" type="ORF">UFOPK2245_01007</name>
</gene>
<reference evidence="2" key="1">
    <citation type="submission" date="2020-05" db="EMBL/GenBank/DDBJ databases">
        <authorList>
            <person name="Chiriac C."/>
            <person name="Salcher M."/>
            <person name="Ghai R."/>
            <person name="Kavagutti S V."/>
        </authorList>
    </citation>
    <scope>NUCLEOTIDE SEQUENCE</scope>
</reference>
<proteinExistence type="predicted"/>
<dbReference type="AlphaFoldDB" id="A0A6J6L7T6"/>
<dbReference type="EMBL" id="CAEZWK010000039">
    <property type="protein sequence ID" value="CAB4657811.1"/>
    <property type="molecule type" value="Genomic_DNA"/>
</dbReference>
<accession>A0A6J6L7T6</accession>
<name>A0A6J6L7T6_9ZZZZ</name>
<evidence type="ECO:0000256" key="1">
    <source>
        <dbReference type="SAM" id="MobiDB-lite"/>
    </source>
</evidence>
<sequence>MLSSSDPIRISSLRVPDATTLTAGKILLSAIRRSRINSMFPVPLNSSKITSSMREPVSTSAVARIVSEPPSSILRAAPKNFLGGYKAAESTPPERIRPDAGAAML</sequence>
<protein>
    <submittedName>
        <fullName evidence="2">Unannotated protein</fullName>
    </submittedName>
</protein>
<organism evidence="2">
    <name type="scientific">freshwater metagenome</name>
    <dbReference type="NCBI Taxonomy" id="449393"/>
    <lineage>
        <taxon>unclassified sequences</taxon>
        <taxon>metagenomes</taxon>
        <taxon>ecological metagenomes</taxon>
    </lineage>
</organism>